<organism evidence="1 2">
    <name type="scientific">Methylocucumis oryzae</name>
    <dbReference type="NCBI Taxonomy" id="1632867"/>
    <lineage>
        <taxon>Bacteria</taxon>
        <taxon>Pseudomonadati</taxon>
        <taxon>Pseudomonadota</taxon>
        <taxon>Gammaproteobacteria</taxon>
        <taxon>Methylococcales</taxon>
        <taxon>Methylococcaceae</taxon>
        <taxon>Methylocucumis</taxon>
    </lineage>
</organism>
<reference evidence="2" key="1">
    <citation type="submission" date="2015-03" db="EMBL/GenBank/DDBJ databases">
        <title>Draft genome sequence of a novel methanotroph (Sn10-6) isolated from flooded ricefield rhizosphere in India.</title>
        <authorList>
            <person name="Pandit P.S."/>
            <person name="Pore S.D."/>
            <person name="Arora P."/>
            <person name="Kapse N.G."/>
            <person name="Dhakephalkar P.K."/>
            <person name="Rahalkar M.C."/>
        </authorList>
    </citation>
    <scope>NUCLEOTIDE SEQUENCE [LARGE SCALE GENOMIC DNA]</scope>
    <source>
        <strain evidence="2">Sn10-6</strain>
    </source>
</reference>
<evidence type="ECO:0000313" key="2">
    <source>
        <dbReference type="Proteomes" id="UP000033684"/>
    </source>
</evidence>
<keyword evidence="2" id="KW-1185">Reference proteome</keyword>
<proteinExistence type="predicted"/>
<dbReference type="Proteomes" id="UP000033684">
    <property type="component" value="Unassembled WGS sequence"/>
</dbReference>
<dbReference type="EMBL" id="LAJX01000016">
    <property type="protein sequence ID" value="KJV07806.1"/>
    <property type="molecule type" value="Genomic_DNA"/>
</dbReference>
<name>A0A0F3IM38_9GAMM</name>
<dbReference type="AlphaFoldDB" id="A0A0F3IM38"/>
<accession>A0A0F3IM38</accession>
<protein>
    <submittedName>
        <fullName evidence="1">Uncharacterized protein</fullName>
    </submittedName>
</protein>
<gene>
    <name evidence="1" type="ORF">VZ94_02245</name>
</gene>
<comment type="caution">
    <text evidence="1">The sequence shown here is derived from an EMBL/GenBank/DDBJ whole genome shotgun (WGS) entry which is preliminary data.</text>
</comment>
<sequence length="72" mass="8172">MACIRATQEQLPSRDNVAFTKLYRLKVCSQQMKESLYLPSCSFLRSRIAGHVIIRMHPKNTLTATRASTSNT</sequence>
<reference evidence="1 2" key="2">
    <citation type="journal article" date="2016" name="Microb. Ecol.">
        <title>Genome Characteristics of a Novel Type I Methanotroph (Sn10-6) Isolated from a Flooded Indian Rice Field.</title>
        <authorList>
            <person name="Rahalkar M.C."/>
            <person name="Pandit P.S."/>
            <person name="Dhakephalkar P.K."/>
            <person name="Pore S."/>
            <person name="Arora P."/>
            <person name="Kapse N."/>
        </authorList>
    </citation>
    <scope>NUCLEOTIDE SEQUENCE [LARGE SCALE GENOMIC DNA]</scope>
    <source>
        <strain evidence="1 2">Sn10-6</strain>
    </source>
</reference>
<evidence type="ECO:0000313" key="1">
    <source>
        <dbReference type="EMBL" id="KJV07806.1"/>
    </source>
</evidence>